<evidence type="ECO:0000256" key="1">
    <source>
        <dbReference type="SAM" id="MobiDB-lite"/>
    </source>
</evidence>
<feature type="compositionally biased region" description="Polar residues" evidence="1">
    <location>
        <begin position="782"/>
        <end position="792"/>
    </location>
</feature>
<keyword evidence="2" id="KW-0812">Transmembrane</keyword>
<protein>
    <recommendedName>
        <fullName evidence="4">ABC-type glycine betaine transport system substrate-binding domain-containing protein</fullName>
    </recommendedName>
</protein>
<reference evidence="5" key="1">
    <citation type="submission" date="2023-10" db="EMBL/GenBank/DDBJ databases">
        <authorList>
            <person name="Chen Y."/>
            <person name="Shah S."/>
            <person name="Dougan E. K."/>
            <person name="Thang M."/>
            <person name="Chan C."/>
        </authorList>
    </citation>
    <scope>NUCLEOTIDE SEQUENCE [LARGE SCALE GENOMIC DNA]</scope>
</reference>
<accession>A0ABN9SSS4</accession>
<evidence type="ECO:0000313" key="5">
    <source>
        <dbReference type="EMBL" id="CAK0834800.1"/>
    </source>
</evidence>
<organism evidence="5 6">
    <name type="scientific">Prorocentrum cordatum</name>
    <dbReference type="NCBI Taxonomy" id="2364126"/>
    <lineage>
        <taxon>Eukaryota</taxon>
        <taxon>Sar</taxon>
        <taxon>Alveolata</taxon>
        <taxon>Dinophyceae</taxon>
        <taxon>Prorocentrales</taxon>
        <taxon>Prorocentraceae</taxon>
        <taxon>Prorocentrum</taxon>
    </lineage>
</organism>
<dbReference type="SUPFAM" id="SSF53850">
    <property type="entry name" value="Periplasmic binding protein-like II"/>
    <property type="match status" value="1"/>
</dbReference>
<proteinExistence type="predicted"/>
<dbReference type="EMBL" id="CAUYUJ010012891">
    <property type="protein sequence ID" value="CAK0834800.1"/>
    <property type="molecule type" value="Genomic_DNA"/>
</dbReference>
<evidence type="ECO:0000256" key="3">
    <source>
        <dbReference type="SAM" id="SignalP"/>
    </source>
</evidence>
<feature type="signal peptide" evidence="3">
    <location>
        <begin position="1"/>
        <end position="23"/>
    </location>
</feature>
<dbReference type="Gene3D" id="3.40.190.10">
    <property type="entry name" value="Periplasmic binding protein-like II"/>
    <property type="match status" value="1"/>
</dbReference>
<gene>
    <name evidence="5" type="ORF">PCOR1329_LOCUS32103</name>
</gene>
<evidence type="ECO:0000259" key="4">
    <source>
        <dbReference type="Pfam" id="PF04069"/>
    </source>
</evidence>
<feature type="domain" description="ABC-type glycine betaine transport system substrate-binding" evidence="4">
    <location>
        <begin position="48"/>
        <end position="159"/>
    </location>
</feature>
<feature type="chain" id="PRO_5045862898" description="ABC-type glycine betaine transport system substrate-binding domain-containing protein" evidence="3">
    <location>
        <begin position="24"/>
        <end position="792"/>
    </location>
</feature>
<sequence>MQLQAASAAAFLVVASTASSTAARCLQPINGSNGDVAYKFHNKKNYDIVLDDSQWPTSTINVILAKIILEEHLGFNVSFKPSGGLDSWDPISRGEVHANLEVWESELEKTYYQTYIVEDHTVEPLGAVGVVARNGWYVPTSFAQEYNSMTTYLGLKNDAALQHLKYTRENYTVNESIENGLFIGPPVFWAPKKAEEQIARNLHLPLHIHYADDYGEYLDGMLDCLERRNGHSGKCIMYNYFPSTIKAAYNISRVSLPEHTPECYEKGDEGGIDCDYDYAHRFAGDTARQGSADFILYKIVWSELATYAPDAYHVLQQFKLTKNDQEDMLAKVMQGISYYDIACEWIHQNSNSWNSWIPLDFADEPPQPSAGSVVQTPEWVLLLIYALSGTLGAILLIIVVAWLVWTVRSRLKLQRQVKAALELKVRECRQCLRALPFPMYLVDGRTWTSLAVMTRHENLRNACALKALDTLKDILKFQDSGNIIAFFSHQWSGWKHPDPEGKQWSIMKSAMATIAERESRPLHEVWGWVDYSGIPQKNRNVQMFAIDALPSYAANSNYFIVVAPSVRHSDTGMPQDRSTYNSRMWCRAEQLSRISQCGMRDFYFAEDSGLCSGQELLGASWEAYLADVMNVFSGEATCCSEKHQRGTKTLSCDRQRLVTPIMSLIASLQARVSVCMSDLDEESEAWIERLLAHLETFFPKTYRRIADIYHGSDGEKELTLFGNLVREVLKDVREQRFKWLGPGKDTIVAEESSKSSLEVDSDPEGSEPGNDCGAASEALTAMNPSSEQLAEI</sequence>
<evidence type="ECO:0000313" key="6">
    <source>
        <dbReference type="Proteomes" id="UP001189429"/>
    </source>
</evidence>
<keyword evidence="2" id="KW-1133">Transmembrane helix</keyword>
<feature type="transmembrane region" description="Helical" evidence="2">
    <location>
        <begin position="379"/>
        <end position="405"/>
    </location>
</feature>
<keyword evidence="6" id="KW-1185">Reference proteome</keyword>
<dbReference type="Pfam" id="PF04069">
    <property type="entry name" value="OpuAC"/>
    <property type="match status" value="1"/>
</dbReference>
<keyword evidence="2" id="KW-0472">Membrane</keyword>
<dbReference type="Proteomes" id="UP001189429">
    <property type="component" value="Unassembled WGS sequence"/>
</dbReference>
<dbReference type="InterPro" id="IPR007210">
    <property type="entry name" value="ABC_Gly_betaine_transp_sub-bd"/>
</dbReference>
<keyword evidence="3" id="KW-0732">Signal</keyword>
<feature type="region of interest" description="Disordered" evidence="1">
    <location>
        <begin position="749"/>
        <end position="792"/>
    </location>
</feature>
<evidence type="ECO:0000256" key="2">
    <source>
        <dbReference type="SAM" id="Phobius"/>
    </source>
</evidence>
<name>A0ABN9SSS4_9DINO</name>
<comment type="caution">
    <text evidence="5">The sequence shown here is derived from an EMBL/GenBank/DDBJ whole genome shotgun (WGS) entry which is preliminary data.</text>
</comment>